<feature type="domain" description="CxC2-like cysteine cluster KDZ transposase-associated" evidence="1">
    <location>
        <begin position="43"/>
        <end position="137"/>
    </location>
</feature>
<protein>
    <submittedName>
        <fullName evidence="2">Unplaced genomic scaffold scaffold_24, whole genome shotgun sequence</fullName>
    </submittedName>
</protein>
<feature type="non-terminal residue" evidence="2">
    <location>
        <position position="1"/>
    </location>
</feature>
<evidence type="ECO:0000259" key="1">
    <source>
        <dbReference type="Pfam" id="PF18803"/>
    </source>
</evidence>
<dbReference type="InterPro" id="IPR041457">
    <property type="entry name" value="CxC2_KDZ-assoc"/>
</dbReference>
<reference evidence="2 3" key="1">
    <citation type="submission" date="2014-04" db="EMBL/GenBank/DDBJ databases">
        <title>Evolutionary Origins and Diversification of the Mycorrhizal Mutualists.</title>
        <authorList>
            <consortium name="DOE Joint Genome Institute"/>
            <consortium name="Mycorrhizal Genomics Consortium"/>
            <person name="Kohler A."/>
            <person name="Kuo A."/>
            <person name="Nagy L.G."/>
            <person name="Floudas D."/>
            <person name="Copeland A."/>
            <person name="Barry K.W."/>
            <person name="Cichocki N."/>
            <person name="Veneault-Fourrey C."/>
            <person name="LaButti K."/>
            <person name="Lindquist E.A."/>
            <person name="Lipzen A."/>
            <person name="Lundell T."/>
            <person name="Morin E."/>
            <person name="Murat C."/>
            <person name="Riley R."/>
            <person name="Ohm R."/>
            <person name="Sun H."/>
            <person name="Tunlid A."/>
            <person name="Henrissat B."/>
            <person name="Grigoriev I.V."/>
            <person name="Hibbett D.S."/>
            <person name="Martin F."/>
        </authorList>
    </citation>
    <scope>NUCLEOTIDE SEQUENCE [LARGE SCALE GENOMIC DNA]</scope>
    <source>
        <strain evidence="2 3">MD-312</strain>
    </source>
</reference>
<dbReference type="AlphaFoldDB" id="A0A0C9W5H0"/>
<sequence length="137" mass="15667">TFRCSDCKGIQLFCQDCLVHRHLLTPLHHVQHWTGVFFECVTLKQLSLCIQLGHPVGTTCLNPEKAYNNDFVVLDTNEIHEVGLNFCGCNTTQSHLTQLLHARWYPATMLLPKSAATFHVLDHFQMYMFESKGSAFE</sequence>
<evidence type="ECO:0000313" key="3">
    <source>
        <dbReference type="Proteomes" id="UP000053820"/>
    </source>
</evidence>
<keyword evidence="3" id="KW-1185">Reference proteome</keyword>
<dbReference type="EMBL" id="KN839858">
    <property type="protein sequence ID" value="KIJ61938.1"/>
    <property type="molecule type" value="Genomic_DNA"/>
</dbReference>
<dbReference type="Proteomes" id="UP000053820">
    <property type="component" value="Unassembled WGS sequence"/>
</dbReference>
<accession>A0A0C9W5H0</accession>
<proteinExistence type="predicted"/>
<dbReference type="OrthoDB" id="2682806at2759"/>
<dbReference type="HOGENOM" id="CLU_003703_1_2_1"/>
<evidence type="ECO:0000313" key="2">
    <source>
        <dbReference type="EMBL" id="KIJ61938.1"/>
    </source>
</evidence>
<name>A0A0C9W5H0_9AGAM</name>
<organism evidence="2 3">
    <name type="scientific">Hydnomerulius pinastri MD-312</name>
    <dbReference type="NCBI Taxonomy" id="994086"/>
    <lineage>
        <taxon>Eukaryota</taxon>
        <taxon>Fungi</taxon>
        <taxon>Dikarya</taxon>
        <taxon>Basidiomycota</taxon>
        <taxon>Agaricomycotina</taxon>
        <taxon>Agaricomycetes</taxon>
        <taxon>Agaricomycetidae</taxon>
        <taxon>Boletales</taxon>
        <taxon>Boletales incertae sedis</taxon>
        <taxon>Leucogyrophana</taxon>
    </lineage>
</organism>
<gene>
    <name evidence="2" type="ORF">HYDPIDRAFT_95236</name>
</gene>
<dbReference type="Pfam" id="PF18803">
    <property type="entry name" value="CxC2"/>
    <property type="match status" value="1"/>
</dbReference>